<evidence type="ECO:0000256" key="2">
    <source>
        <dbReference type="ARBA" id="ARBA00022448"/>
    </source>
</evidence>
<evidence type="ECO:0000313" key="12">
    <source>
        <dbReference type="EMBL" id="GED09292.1"/>
    </source>
</evidence>
<feature type="transmembrane region" description="Helical" evidence="10">
    <location>
        <begin position="301"/>
        <end position="325"/>
    </location>
</feature>
<name>A0A4Y4DV67_CELCE</name>
<feature type="transmembrane region" description="Helical" evidence="10">
    <location>
        <begin position="56"/>
        <end position="73"/>
    </location>
</feature>
<evidence type="ECO:0000256" key="7">
    <source>
        <dbReference type="ARBA" id="ARBA00023065"/>
    </source>
</evidence>
<comment type="caution">
    <text evidence="12">The sequence shown here is derived from an EMBL/GenBank/DDBJ whole genome shotgun (WGS) entry which is preliminary data.</text>
</comment>
<dbReference type="PANTHER" id="PTHR10110:SF86">
    <property type="entry name" value="SODIUM_HYDROGEN EXCHANGER 7"/>
    <property type="match status" value="1"/>
</dbReference>
<proteinExistence type="predicted"/>
<comment type="subcellular location">
    <subcellularLocation>
        <location evidence="1">Cell membrane</location>
        <topology evidence="1">Multi-pass membrane protein</topology>
    </subcellularLocation>
</comment>
<keyword evidence="3" id="KW-1003">Cell membrane</keyword>
<evidence type="ECO:0000256" key="6">
    <source>
        <dbReference type="ARBA" id="ARBA00023053"/>
    </source>
</evidence>
<evidence type="ECO:0000259" key="11">
    <source>
        <dbReference type="Pfam" id="PF00999"/>
    </source>
</evidence>
<feature type="transmembrane region" description="Helical" evidence="10">
    <location>
        <begin position="232"/>
        <end position="250"/>
    </location>
</feature>
<keyword evidence="5 10" id="KW-1133">Transmembrane helix</keyword>
<accession>A0A4Y4DV67</accession>
<feature type="transmembrane region" description="Helical" evidence="10">
    <location>
        <begin position="155"/>
        <end position="176"/>
    </location>
</feature>
<dbReference type="Proteomes" id="UP000316659">
    <property type="component" value="Unassembled WGS sequence"/>
</dbReference>
<evidence type="ECO:0000313" key="13">
    <source>
        <dbReference type="Proteomes" id="UP000316659"/>
    </source>
</evidence>
<evidence type="ECO:0000256" key="8">
    <source>
        <dbReference type="ARBA" id="ARBA00023136"/>
    </source>
</evidence>
<evidence type="ECO:0000256" key="1">
    <source>
        <dbReference type="ARBA" id="ARBA00004651"/>
    </source>
</evidence>
<dbReference type="GO" id="GO:0005886">
    <property type="term" value="C:plasma membrane"/>
    <property type="evidence" value="ECO:0007669"/>
    <property type="project" value="UniProtKB-SubCell"/>
</dbReference>
<dbReference type="AlphaFoldDB" id="A0A4Y4DV67"/>
<dbReference type="RefSeq" id="WP_255318681.1">
    <property type="nucleotide sequence ID" value="NZ_BJNZ01000006.1"/>
</dbReference>
<evidence type="ECO:0000256" key="5">
    <source>
        <dbReference type="ARBA" id="ARBA00022989"/>
    </source>
</evidence>
<evidence type="ECO:0000256" key="9">
    <source>
        <dbReference type="ARBA" id="ARBA00023201"/>
    </source>
</evidence>
<evidence type="ECO:0000256" key="10">
    <source>
        <dbReference type="SAM" id="Phobius"/>
    </source>
</evidence>
<dbReference type="InterPro" id="IPR006153">
    <property type="entry name" value="Cation/H_exchanger_TM"/>
</dbReference>
<feature type="transmembrane region" description="Helical" evidence="10">
    <location>
        <begin position="424"/>
        <end position="445"/>
    </location>
</feature>
<dbReference type="GO" id="GO:0051453">
    <property type="term" value="P:regulation of intracellular pH"/>
    <property type="evidence" value="ECO:0007669"/>
    <property type="project" value="TreeGrafter"/>
</dbReference>
<reference evidence="12 13" key="1">
    <citation type="submission" date="2019-06" db="EMBL/GenBank/DDBJ databases">
        <title>Whole genome shotgun sequence of Cellulosimicrobium cellulans NBRC 15516.</title>
        <authorList>
            <person name="Hosoyama A."/>
            <person name="Uohara A."/>
            <person name="Ohji S."/>
            <person name="Ichikawa N."/>
        </authorList>
    </citation>
    <scope>NUCLEOTIDE SEQUENCE [LARGE SCALE GENOMIC DNA]</scope>
    <source>
        <strain evidence="12 13">NBRC 15516</strain>
    </source>
</reference>
<evidence type="ECO:0000256" key="4">
    <source>
        <dbReference type="ARBA" id="ARBA00022692"/>
    </source>
</evidence>
<dbReference type="PANTHER" id="PTHR10110">
    <property type="entry name" value="SODIUM/HYDROGEN EXCHANGER"/>
    <property type="match status" value="1"/>
</dbReference>
<sequence>MSTEMLLVVLSAVVLVVVVTVLARKVGVAGPLVLVGTGVAVSYVPAIPPISVEPNLILVGVLPPLLYSAAVAAPRIEFRRDSTAIGGLAVVLVIVSALVLGVFFAWAVPGLGLGLGIALGAILSPTDAVATSIVKEQGAPRRVLAVLEGESLLNDATALVTLRTAIAAAAVGFSVLGTAGSFAWAVLSAVVVGAGVGAIALRVRAWTQSATANTALGLTVPYLAYLPTEALGGSGVVAAVAAGIVCGRGATRWLTPEQRISDKLNWRTVEFVLEGAVFLAMGLELYGIVSHGDADGAHLLRALWIAPAALVILTGIRAAYVFPMLGLHNVRVRRSVDKRLAAREKALRDGDDPPRPLVVLGERRNASAPESIRRLRNDIDYYEAAPLTRKDSTIVVWAGMRGVVTLAAAQTLPEQTPARDLLVFIAFLVAAGSLMLQGLTLPALVRRLSGPGADRDAPDDVRLIHADLHDVAERAVARRTVARPDSTAFPPELYQSSRPWFFEIGRARHDAGPDALEFELALVGIMRERLRGLTSSGQYDSGAAQYVFDELDAYEITLRLHLAGGE</sequence>
<dbReference type="GO" id="GO:0015386">
    <property type="term" value="F:potassium:proton antiporter activity"/>
    <property type="evidence" value="ECO:0007669"/>
    <property type="project" value="TreeGrafter"/>
</dbReference>
<feature type="transmembrane region" description="Helical" evidence="10">
    <location>
        <begin position="182"/>
        <end position="203"/>
    </location>
</feature>
<feature type="transmembrane region" description="Helical" evidence="10">
    <location>
        <begin position="85"/>
        <end position="107"/>
    </location>
</feature>
<keyword evidence="8 10" id="KW-0472">Membrane</keyword>
<keyword evidence="9" id="KW-0739">Sodium transport</keyword>
<evidence type="ECO:0000256" key="3">
    <source>
        <dbReference type="ARBA" id="ARBA00022475"/>
    </source>
</evidence>
<feature type="transmembrane region" description="Helical" evidence="10">
    <location>
        <begin position="271"/>
        <end position="289"/>
    </location>
</feature>
<keyword evidence="6" id="KW-0915">Sodium</keyword>
<keyword evidence="4 10" id="KW-0812">Transmembrane</keyword>
<dbReference type="GO" id="GO:0015385">
    <property type="term" value="F:sodium:proton antiporter activity"/>
    <property type="evidence" value="ECO:0007669"/>
    <property type="project" value="InterPro"/>
</dbReference>
<dbReference type="InterPro" id="IPR018422">
    <property type="entry name" value="Cation/H_exchanger_CPA1"/>
</dbReference>
<organism evidence="12 13">
    <name type="scientific">Cellulosimicrobium cellulans</name>
    <name type="common">Arthrobacter luteus</name>
    <dbReference type="NCBI Taxonomy" id="1710"/>
    <lineage>
        <taxon>Bacteria</taxon>
        <taxon>Bacillati</taxon>
        <taxon>Actinomycetota</taxon>
        <taxon>Actinomycetes</taxon>
        <taxon>Micrococcales</taxon>
        <taxon>Promicromonosporaceae</taxon>
        <taxon>Cellulosimicrobium</taxon>
    </lineage>
</organism>
<protein>
    <submittedName>
        <fullName evidence="12">Peptidase</fullName>
    </submittedName>
</protein>
<dbReference type="Pfam" id="PF00999">
    <property type="entry name" value="Na_H_Exchanger"/>
    <property type="match status" value="1"/>
</dbReference>
<feature type="domain" description="Cation/H+ exchanger transmembrane" evidence="11">
    <location>
        <begin position="14"/>
        <end position="446"/>
    </location>
</feature>
<gene>
    <name evidence="12" type="ORF">CCE02nite_12910</name>
</gene>
<dbReference type="EMBL" id="BJNZ01000006">
    <property type="protein sequence ID" value="GED09292.1"/>
    <property type="molecule type" value="Genomic_DNA"/>
</dbReference>
<keyword evidence="2" id="KW-0813">Transport</keyword>
<dbReference type="GO" id="GO:0098719">
    <property type="term" value="P:sodium ion import across plasma membrane"/>
    <property type="evidence" value="ECO:0007669"/>
    <property type="project" value="TreeGrafter"/>
</dbReference>
<keyword evidence="7" id="KW-0406">Ion transport</keyword>
<dbReference type="Gene3D" id="6.10.140.1330">
    <property type="match status" value="1"/>
</dbReference>